<dbReference type="GO" id="GO:0004672">
    <property type="term" value="F:protein kinase activity"/>
    <property type="evidence" value="ECO:0007669"/>
    <property type="project" value="InterPro"/>
</dbReference>
<dbReference type="SUPFAM" id="SSF56112">
    <property type="entry name" value="Protein kinase-like (PK-like)"/>
    <property type="match status" value="1"/>
</dbReference>
<dbReference type="Proteomes" id="UP000247702">
    <property type="component" value="Unassembled WGS sequence"/>
</dbReference>
<dbReference type="SMART" id="SM00220">
    <property type="entry name" value="S_TKc"/>
    <property type="match status" value="1"/>
</dbReference>
<dbReference type="Gene3D" id="1.10.510.10">
    <property type="entry name" value="Transferase(Phosphotransferase) domain 1"/>
    <property type="match status" value="2"/>
</dbReference>
<sequence>MDSFIKIIKKLIGACDCNRECNAKRFKKNFKNWTSGDYHIDRLIRNIQSSDHSDGTCQSLEWIPYNRFYEIEFIEDDEDSKLYRAKWIDGYIDEWDNNYQNWKRKDRNMLVALISLKNFEVIVEYINEQFRKACKGITQDLKTKNYMIVTIICEECNNICSGKFFELNFRNWTSGNDLIDKLIQDAQLSAHDNDNEIFKKVLEWIPYDRFYDVECIVKDEFDNKVYRARWIDGYIYKWNHRRQNWKRKNQNIFVNLKSLGNPADVTLEFINKVTTAPHKVYGITQNSKTKDYMIVWNEICKKCDCLCNAIHFKLSFRNWTSGNNYIDKFIQYTQLSVHNNLLKVLEWIPYNKFVDGYIAKDGFEKVYRARWIDGYIYRWDHKQQSWNRKDQNMFVNFKNLDNPADVTLEFINKAITVPHKIYGITQNPETKNYMVVWNEICEECNCICNASRFKLNFGNWSSGNNYIDKFIQDAQLTTHKNLSKALEWISYNRFYDIEYVIKSGFGKVYRAKWIDGCIDKWDNKRQNWQRKDQNMFVALKNLDNPADITLEFINEVILNHKLYGITQDLKTKKYMVIFGDKCERCEYASSAIQFWQNFKTWTSGNYNIDKLIQEAQLSLHSDYKVFRKALEWIPYNRFYNVEFIAKGGFGKVYRARWSDGYIDRWDSERRIWKRKGQNMFVALKSLNNSKNVTLEFMNEITLHYKLNLNKRIIKFYGITQDPKTKNYIMVLEYAVNGSLRNYLDKCYDKLSLSDKINYLHCIAHGLKDIHEKGLIHRDLHIGNILRLKCMTCIADMGMSDIYSFGIIMYEVISGLPPYNNMSHDNNLAIKICKGFRPRFNFKVPRLIVELIKRCLDANPLNRPKAEEIKKLLSKWFEELGNNKRMTINAFSTNLKIYETHSEAIYTSRLFDFNNLPEPKNTDDYYKEHDNIISLVSSESLLSDNCRLNNNNNKNLPEYKNSFNYYEENDNIINMNSSETESQQINILQLNISKNDLSRNSKDNDKI</sequence>
<protein>
    <recommendedName>
        <fullName evidence="1">Protein kinase domain-containing protein</fullName>
    </recommendedName>
</protein>
<evidence type="ECO:0000259" key="1">
    <source>
        <dbReference type="PROSITE" id="PS50011"/>
    </source>
</evidence>
<proteinExistence type="predicted"/>
<feature type="domain" description="Protein kinase" evidence="1">
    <location>
        <begin position="638"/>
        <end position="876"/>
    </location>
</feature>
<reference evidence="2 3" key="1">
    <citation type="submission" date="2017-11" db="EMBL/GenBank/DDBJ databases">
        <title>The genome of Rhizophagus clarus HR1 reveals common genetic basis of auxotrophy among arbuscular mycorrhizal fungi.</title>
        <authorList>
            <person name="Kobayashi Y."/>
        </authorList>
    </citation>
    <scope>NUCLEOTIDE SEQUENCE [LARGE SCALE GENOMIC DNA]</scope>
    <source>
        <strain evidence="2 3">HR1</strain>
    </source>
</reference>
<evidence type="ECO:0000313" key="3">
    <source>
        <dbReference type="Proteomes" id="UP000247702"/>
    </source>
</evidence>
<dbReference type="GO" id="GO:0005524">
    <property type="term" value="F:ATP binding"/>
    <property type="evidence" value="ECO:0007669"/>
    <property type="project" value="InterPro"/>
</dbReference>
<accession>A0A2Z6RU41</accession>
<evidence type="ECO:0000313" key="2">
    <source>
        <dbReference type="EMBL" id="GBC06274.1"/>
    </source>
</evidence>
<dbReference type="PANTHER" id="PTHR23257">
    <property type="entry name" value="SERINE-THREONINE PROTEIN KINASE"/>
    <property type="match status" value="1"/>
</dbReference>
<dbReference type="InterPro" id="IPR011009">
    <property type="entry name" value="Kinase-like_dom_sf"/>
</dbReference>
<dbReference type="EMBL" id="BEXD01004062">
    <property type="protein sequence ID" value="GBC06274.1"/>
    <property type="molecule type" value="Genomic_DNA"/>
</dbReference>
<dbReference type="PROSITE" id="PS50011">
    <property type="entry name" value="PROTEIN_KINASE_DOM"/>
    <property type="match status" value="1"/>
</dbReference>
<dbReference type="InterPro" id="IPR000719">
    <property type="entry name" value="Prot_kinase_dom"/>
</dbReference>
<dbReference type="AlphaFoldDB" id="A0A2Z6RU41"/>
<dbReference type="InterPro" id="IPR001245">
    <property type="entry name" value="Ser-Thr/Tyr_kinase_cat_dom"/>
</dbReference>
<dbReference type="Gene3D" id="1.10.10.1010">
    <property type="entry name" value="Intein homing endonuclease, domain IV"/>
    <property type="match status" value="4"/>
</dbReference>
<gene>
    <name evidence="2" type="ORF">RclHR1_06720010</name>
</gene>
<name>A0A2Z6RU41_9GLOM</name>
<comment type="caution">
    <text evidence="2">The sequence shown here is derived from an EMBL/GenBank/DDBJ whole genome shotgun (WGS) entry which is preliminary data.</text>
</comment>
<dbReference type="Pfam" id="PF07714">
    <property type="entry name" value="PK_Tyr_Ser-Thr"/>
    <property type="match status" value="1"/>
</dbReference>
<dbReference type="InterPro" id="IPR050167">
    <property type="entry name" value="Ser_Thr_protein_kinase"/>
</dbReference>
<organism evidence="2 3">
    <name type="scientific">Rhizophagus clarus</name>
    <dbReference type="NCBI Taxonomy" id="94130"/>
    <lineage>
        <taxon>Eukaryota</taxon>
        <taxon>Fungi</taxon>
        <taxon>Fungi incertae sedis</taxon>
        <taxon>Mucoromycota</taxon>
        <taxon>Glomeromycotina</taxon>
        <taxon>Glomeromycetes</taxon>
        <taxon>Glomerales</taxon>
        <taxon>Glomeraceae</taxon>
        <taxon>Rhizophagus</taxon>
    </lineage>
</organism>
<keyword evidence="3" id="KW-1185">Reference proteome</keyword>